<protein>
    <submittedName>
        <fullName evidence="5">GNAT family N-acetyltransferase</fullName>
    </submittedName>
</protein>
<dbReference type="Gene3D" id="3.40.630.30">
    <property type="match status" value="1"/>
</dbReference>
<name>A0A8X8GH37_ACIGI</name>
<dbReference type="RefSeq" id="WP_234622773.1">
    <property type="nucleotide sequence ID" value="NZ_JAHWXT010000001.1"/>
</dbReference>
<keyword evidence="2" id="KW-0012">Acyltransferase</keyword>
<dbReference type="PROSITE" id="PS51186">
    <property type="entry name" value="GNAT"/>
    <property type="match status" value="1"/>
</dbReference>
<dbReference type="GO" id="GO:0016747">
    <property type="term" value="F:acyltransferase activity, transferring groups other than amino-acyl groups"/>
    <property type="evidence" value="ECO:0007669"/>
    <property type="project" value="InterPro"/>
</dbReference>
<organism evidence="5 6">
    <name type="scientific">Acinetobacter guillouiae</name>
    <name type="common">Acinetobacter genomosp. 11</name>
    <dbReference type="NCBI Taxonomy" id="106649"/>
    <lineage>
        <taxon>Bacteria</taxon>
        <taxon>Pseudomonadati</taxon>
        <taxon>Pseudomonadota</taxon>
        <taxon>Gammaproteobacteria</taxon>
        <taxon>Moraxellales</taxon>
        <taxon>Moraxellaceae</taxon>
        <taxon>Acinetobacter</taxon>
    </lineage>
</organism>
<sequence>MDTYTVLAKPVETNRLILRKFVEGDEISLFHEYCGDRESSKYLQRRPHVNIEQTKCMFENWSGTKWKNNDKDFAWIIGERKTNLAMGLVMFIHKGDHGEIHFGLGSKFQGQGFMREAITAVIVYLKNNSRLKRIETFCDAENVKSRNVLIETGFTETTLLKHWAIFPALGDNKRDCLGFMIEINKNI</sequence>
<keyword evidence="1" id="KW-0808">Transferase</keyword>
<evidence type="ECO:0000256" key="3">
    <source>
        <dbReference type="ARBA" id="ARBA00038502"/>
    </source>
</evidence>
<gene>
    <name evidence="5" type="ORF">KW868_04090</name>
</gene>
<dbReference type="PANTHER" id="PTHR43792">
    <property type="entry name" value="GNAT FAMILY, PUTATIVE (AFU_ORTHOLOGUE AFUA_3G00765)-RELATED-RELATED"/>
    <property type="match status" value="1"/>
</dbReference>
<dbReference type="SUPFAM" id="SSF55729">
    <property type="entry name" value="Acyl-CoA N-acyltransferases (Nat)"/>
    <property type="match status" value="1"/>
</dbReference>
<comment type="similarity">
    <text evidence="3">Belongs to the acetyltransferase family. RimJ subfamily.</text>
</comment>
<dbReference type="InterPro" id="IPR051531">
    <property type="entry name" value="N-acetyltransferase"/>
</dbReference>
<dbReference type="Proteomes" id="UP000887320">
    <property type="component" value="Unassembled WGS sequence"/>
</dbReference>
<dbReference type="AlphaFoldDB" id="A0A8X8GH37"/>
<evidence type="ECO:0000256" key="2">
    <source>
        <dbReference type="ARBA" id="ARBA00023315"/>
    </source>
</evidence>
<reference evidence="5" key="1">
    <citation type="submission" date="2021-07" db="EMBL/GenBank/DDBJ databases">
        <authorList>
            <person name="Fernandez M."/>
            <person name="Pereira P."/>
            <person name="Torres Tejerizo G.A."/>
            <person name="Gonzalez P."/>
            <person name="Agostini E."/>
        </authorList>
    </citation>
    <scope>NUCLEOTIDE SEQUENCE</scope>
    <source>
        <strain evidence="5">SFC 500-1A</strain>
    </source>
</reference>
<evidence type="ECO:0000256" key="1">
    <source>
        <dbReference type="ARBA" id="ARBA00022679"/>
    </source>
</evidence>
<comment type="caution">
    <text evidence="5">The sequence shown here is derived from an EMBL/GenBank/DDBJ whole genome shotgun (WGS) entry which is preliminary data.</text>
</comment>
<evidence type="ECO:0000313" key="5">
    <source>
        <dbReference type="EMBL" id="MCF0263647.1"/>
    </source>
</evidence>
<dbReference type="EMBL" id="JAHWXT010000001">
    <property type="protein sequence ID" value="MCF0263647.1"/>
    <property type="molecule type" value="Genomic_DNA"/>
</dbReference>
<feature type="domain" description="N-acetyltransferase" evidence="4">
    <location>
        <begin position="25"/>
        <end position="176"/>
    </location>
</feature>
<proteinExistence type="inferred from homology"/>
<evidence type="ECO:0000313" key="6">
    <source>
        <dbReference type="Proteomes" id="UP000887320"/>
    </source>
</evidence>
<dbReference type="PANTHER" id="PTHR43792:SF8">
    <property type="entry name" value="[RIBOSOMAL PROTEIN US5]-ALANINE N-ACETYLTRANSFERASE"/>
    <property type="match status" value="1"/>
</dbReference>
<evidence type="ECO:0000259" key="4">
    <source>
        <dbReference type="PROSITE" id="PS51186"/>
    </source>
</evidence>
<dbReference type="InterPro" id="IPR000182">
    <property type="entry name" value="GNAT_dom"/>
</dbReference>
<dbReference type="InterPro" id="IPR016181">
    <property type="entry name" value="Acyl_CoA_acyltransferase"/>
</dbReference>
<accession>A0A8X8GH37</accession>
<dbReference type="Pfam" id="PF13302">
    <property type="entry name" value="Acetyltransf_3"/>
    <property type="match status" value="1"/>
</dbReference>